<feature type="domain" description="HAMP" evidence="8">
    <location>
        <begin position="409"/>
        <end position="461"/>
    </location>
</feature>
<dbReference type="CDD" id="cd12913">
    <property type="entry name" value="PDC1_MCP_like"/>
    <property type="match status" value="1"/>
</dbReference>
<reference evidence="9 10" key="1">
    <citation type="submission" date="2011-08" db="EMBL/GenBank/DDBJ databases">
        <title>The Genome Sequence of Clostridium hathewayi WAL-18680.</title>
        <authorList>
            <consortium name="The Broad Institute Genome Sequencing Platform"/>
            <person name="Earl A."/>
            <person name="Ward D."/>
            <person name="Feldgarden M."/>
            <person name="Gevers D."/>
            <person name="Finegold S.M."/>
            <person name="Summanen P.H."/>
            <person name="Molitoris D.R."/>
            <person name="Song M."/>
            <person name="Daigneault M."/>
            <person name="Allen-Vercoe E."/>
            <person name="Young S.K."/>
            <person name="Zeng Q."/>
            <person name="Gargeya S."/>
            <person name="Fitzgerald M."/>
            <person name="Haas B."/>
            <person name="Abouelleil A."/>
            <person name="Alvarado L."/>
            <person name="Arachchi H.M."/>
            <person name="Berlin A."/>
            <person name="Brown A."/>
            <person name="Chapman S.B."/>
            <person name="Chen Z."/>
            <person name="Dunbar C."/>
            <person name="Freedman E."/>
            <person name="Gearin G."/>
            <person name="Gellesch M."/>
            <person name="Goldberg J."/>
            <person name="Griggs A."/>
            <person name="Gujja S."/>
            <person name="Heiman D."/>
            <person name="Howarth C."/>
            <person name="Larson L."/>
            <person name="Lui A."/>
            <person name="MacDonald P.J.P."/>
            <person name="Montmayeur A."/>
            <person name="Murphy C."/>
            <person name="Neiman D."/>
            <person name="Pearson M."/>
            <person name="Priest M."/>
            <person name="Roberts A."/>
            <person name="Saif S."/>
            <person name="Shea T."/>
            <person name="Shenoy N."/>
            <person name="Sisk P."/>
            <person name="Stolte C."/>
            <person name="Sykes S."/>
            <person name="Wortman J."/>
            <person name="Nusbaum C."/>
            <person name="Birren B."/>
        </authorList>
    </citation>
    <scope>NUCLEOTIDE SEQUENCE [LARGE SCALE GENOMIC DNA]</scope>
    <source>
        <strain evidence="9 10">WAL-18680</strain>
    </source>
</reference>
<dbReference type="InterPro" id="IPR001932">
    <property type="entry name" value="PPM-type_phosphatase-like_dom"/>
</dbReference>
<sequence length="722" mass="79499">MKKVVRHSIRYKITAMALGVSVLAVVLCGAVAVFGMRNMIREAATASQSLGETAAYDSRTALVGQAQDGLKEQVKQKAELTEERLLNIAGQVETTAGYMSGVYQNPQRYLPRPVEKPAMKNAGKWALQYSLVEDVDYEAVQEEIDLAGNLYHMVAPLCEGNDTVSSIYFSSANGFMISYDKNSDNMFEGKTAGQPAELFVDHYDPRDRDWYQEAVETGKSVFTETYLDTFGRLLISCAAPVYGRGTKPVGVLAMDILIEDINHSVVSARVGNRGYVFLMNHDGYVVSAPDLAVVDGTYESVNLMEQEEMKTLAERMASGQSGLISFVKDGEDVFAAFEPIAPTGWSMAMVLPQEEVIAPAVVSYENILENTSRANAQMEGIVHSAMVGVLALSALILLGVLFFAEIRSRKITEPITRLTKEVAVIGQGNLDHTVEMHTGDELETLGNAFNQMTKSLGEYMENLAEVTADRERIATELNVASTIQSSMLPCIFPAFPDQKDFDIYADMHPAKAVGGDFYDFFKTDENHLWVVIADVSGKGVPAALFMVIAKTMLKNYAGFGASPAEVLAIVNDRLCENNEADMFVTVFIGVFEISSGIFTFSNAGHNYPLLYRKGGAFDWLKSSPDFVIAGMEGMKFRDNRVAINPGDRLFLYTDGVTEALNRKEELYGDDRLIETLNRPETREMSIDELVTYMKADLASYADGAEQADDITMLVLEIREGEK</sequence>
<dbReference type="InterPro" id="IPR052016">
    <property type="entry name" value="Bact_Sigma-Reg"/>
</dbReference>
<dbReference type="SUPFAM" id="SSF158472">
    <property type="entry name" value="HAMP domain-like"/>
    <property type="match status" value="1"/>
</dbReference>
<evidence type="ECO:0000256" key="4">
    <source>
        <dbReference type="ARBA" id="ARBA00022801"/>
    </source>
</evidence>
<dbReference type="RefSeq" id="WP_006778793.1">
    <property type="nucleotide sequence ID" value="NZ_CP040506.1"/>
</dbReference>
<evidence type="ECO:0000259" key="8">
    <source>
        <dbReference type="PROSITE" id="PS50885"/>
    </source>
</evidence>
<dbReference type="Pfam" id="PF00672">
    <property type="entry name" value="HAMP"/>
    <property type="match status" value="1"/>
</dbReference>
<evidence type="ECO:0000313" key="10">
    <source>
        <dbReference type="Proteomes" id="UP000005384"/>
    </source>
</evidence>
<dbReference type="Gene3D" id="6.10.340.10">
    <property type="match status" value="1"/>
</dbReference>
<keyword evidence="3 7" id="KW-0812">Transmembrane</keyword>
<dbReference type="InterPro" id="IPR036457">
    <property type="entry name" value="PPM-type-like_dom_sf"/>
</dbReference>
<dbReference type="SMART" id="SM00331">
    <property type="entry name" value="PP2C_SIG"/>
    <property type="match status" value="1"/>
</dbReference>
<keyword evidence="5 7" id="KW-1133">Transmembrane helix</keyword>
<comment type="caution">
    <text evidence="9">The sequence shown here is derived from an EMBL/GenBank/DDBJ whole genome shotgun (WGS) entry which is preliminary data.</text>
</comment>
<dbReference type="PATRIC" id="fig|742737.3.peg.802"/>
<dbReference type="AlphaFoldDB" id="G5IB85"/>
<dbReference type="InterPro" id="IPR003660">
    <property type="entry name" value="HAMP_dom"/>
</dbReference>
<dbReference type="Pfam" id="PF02743">
    <property type="entry name" value="dCache_1"/>
    <property type="match status" value="1"/>
</dbReference>
<dbReference type="GO" id="GO:0007165">
    <property type="term" value="P:signal transduction"/>
    <property type="evidence" value="ECO:0007669"/>
    <property type="project" value="InterPro"/>
</dbReference>
<dbReference type="CDD" id="cd06225">
    <property type="entry name" value="HAMP"/>
    <property type="match status" value="1"/>
</dbReference>
<dbReference type="PROSITE" id="PS50885">
    <property type="entry name" value="HAMP"/>
    <property type="match status" value="1"/>
</dbReference>
<dbReference type="SMART" id="SM00304">
    <property type="entry name" value="HAMP"/>
    <property type="match status" value="1"/>
</dbReference>
<evidence type="ECO:0000256" key="6">
    <source>
        <dbReference type="ARBA" id="ARBA00023136"/>
    </source>
</evidence>
<dbReference type="Gene3D" id="3.60.40.10">
    <property type="entry name" value="PPM-type phosphatase domain"/>
    <property type="match status" value="1"/>
</dbReference>
<dbReference type="Gene3D" id="3.30.450.20">
    <property type="entry name" value="PAS domain"/>
    <property type="match status" value="1"/>
</dbReference>
<keyword evidence="2" id="KW-1003">Cell membrane</keyword>
<evidence type="ECO:0000256" key="3">
    <source>
        <dbReference type="ARBA" id="ARBA00022692"/>
    </source>
</evidence>
<dbReference type="HOGENOM" id="CLU_020306_1_0_9"/>
<evidence type="ECO:0000313" key="9">
    <source>
        <dbReference type="EMBL" id="EHI61192.1"/>
    </source>
</evidence>
<evidence type="ECO:0000256" key="5">
    <source>
        <dbReference type="ARBA" id="ARBA00022989"/>
    </source>
</evidence>
<organism evidence="9 10">
    <name type="scientific">Hungatella hathewayi WAL-18680</name>
    <dbReference type="NCBI Taxonomy" id="742737"/>
    <lineage>
        <taxon>Bacteria</taxon>
        <taxon>Bacillati</taxon>
        <taxon>Bacillota</taxon>
        <taxon>Clostridia</taxon>
        <taxon>Lachnospirales</taxon>
        <taxon>Lachnospiraceae</taxon>
        <taxon>Hungatella</taxon>
    </lineage>
</organism>
<dbReference type="Proteomes" id="UP000005384">
    <property type="component" value="Unassembled WGS sequence"/>
</dbReference>
<accession>G5IB85</accession>
<proteinExistence type="predicted"/>
<gene>
    <name evidence="9" type="ORF">HMPREF9473_00807</name>
</gene>
<dbReference type="GO" id="GO:0005886">
    <property type="term" value="C:plasma membrane"/>
    <property type="evidence" value="ECO:0007669"/>
    <property type="project" value="UniProtKB-SubCell"/>
</dbReference>
<keyword evidence="10" id="KW-1185">Reference proteome</keyword>
<keyword evidence="4" id="KW-0378">Hydrolase</keyword>
<protein>
    <recommendedName>
        <fullName evidence="8">HAMP domain-containing protein</fullName>
    </recommendedName>
</protein>
<dbReference type="GO" id="GO:0016791">
    <property type="term" value="F:phosphatase activity"/>
    <property type="evidence" value="ECO:0007669"/>
    <property type="project" value="TreeGrafter"/>
</dbReference>
<dbReference type="EMBL" id="ADLN01000006">
    <property type="protein sequence ID" value="EHI61192.1"/>
    <property type="molecule type" value="Genomic_DNA"/>
</dbReference>
<comment type="subcellular location">
    <subcellularLocation>
        <location evidence="1">Cell membrane</location>
        <topology evidence="1">Multi-pass membrane protein</topology>
    </subcellularLocation>
</comment>
<evidence type="ECO:0000256" key="7">
    <source>
        <dbReference type="SAM" id="Phobius"/>
    </source>
</evidence>
<dbReference type="InterPro" id="IPR033479">
    <property type="entry name" value="dCache_1"/>
</dbReference>
<evidence type="ECO:0000256" key="1">
    <source>
        <dbReference type="ARBA" id="ARBA00004651"/>
    </source>
</evidence>
<dbReference type="CDD" id="cd12912">
    <property type="entry name" value="PDC2_MCP_like"/>
    <property type="match status" value="1"/>
</dbReference>
<keyword evidence="6 7" id="KW-0472">Membrane</keyword>
<evidence type="ECO:0000256" key="2">
    <source>
        <dbReference type="ARBA" id="ARBA00022475"/>
    </source>
</evidence>
<dbReference type="Pfam" id="PF07228">
    <property type="entry name" value="SpoIIE"/>
    <property type="match status" value="1"/>
</dbReference>
<dbReference type="SUPFAM" id="SSF81606">
    <property type="entry name" value="PP2C-like"/>
    <property type="match status" value="1"/>
</dbReference>
<dbReference type="PANTHER" id="PTHR43156">
    <property type="entry name" value="STAGE II SPORULATION PROTEIN E-RELATED"/>
    <property type="match status" value="1"/>
</dbReference>
<feature type="transmembrane region" description="Helical" evidence="7">
    <location>
        <begin position="381"/>
        <end position="404"/>
    </location>
</feature>
<dbReference type="PANTHER" id="PTHR43156:SF2">
    <property type="entry name" value="STAGE II SPORULATION PROTEIN E"/>
    <property type="match status" value="1"/>
</dbReference>
<name>G5IB85_9FIRM</name>